<evidence type="ECO:0000313" key="2">
    <source>
        <dbReference type="Proteomes" id="UP001221757"/>
    </source>
</evidence>
<gene>
    <name evidence="1" type="ORF">B0H17DRAFT_1238116</name>
</gene>
<sequence>MDESLGRLRAAIDGLPASIRTGRRDGPLVKYLTPALSKDDEPQPVFPSHKDGPLVSRGKHGLILAYTWAAHYAPLVAPDELFLVELRIQTLLALITAAKKERKRSIKGVKKGYCEWAYALHSSRISGSITGSDRITKPGIIVNGEDVLRNPSVIDGFASFRNTFSFLPLLLPSSPRTAFDDPRRGFPAIEDALDAGIIPSNADATFFTRCRGHNILLGRVISRTRDSGHDRHLGIRVFERLFGGLFSPQGLDVGTRRRACRRWGSLVFLLREVDVSFALDFLVVVDALDLACERPVP</sequence>
<dbReference type="EMBL" id="JARKIE010000143">
    <property type="protein sequence ID" value="KAJ7676361.1"/>
    <property type="molecule type" value="Genomic_DNA"/>
</dbReference>
<evidence type="ECO:0000313" key="1">
    <source>
        <dbReference type="EMBL" id="KAJ7676361.1"/>
    </source>
</evidence>
<organism evidence="1 2">
    <name type="scientific">Mycena rosella</name>
    <name type="common">Pink bonnet</name>
    <name type="synonym">Agaricus rosellus</name>
    <dbReference type="NCBI Taxonomy" id="1033263"/>
    <lineage>
        <taxon>Eukaryota</taxon>
        <taxon>Fungi</taxon>
        <taxon>Dikarya</taxon>
        <taxon>Basidiomycota</taxon>
        <taxon>Agaricomycotina</taxon>
        <taxon>Agaricomycetes</taxon>
        <taxon>Agaricomycetidae</taxon>
        <taxon>Agaricales</taxon>
        <taxon>Marasmiineae</taxon>
        <taxon>Mycenaceae</taxon>
        <taxon>Mycena</taxon>
    </lineage>
</organism>
<reference evidence="1" key="1">
    <citation type="submission" date="2023-03" db="EMBL/GenBank/DDBJ databases">
        <title>Massive genome expansion in bonnet fungi (Mycena s.s.) driven by repeated elements and novel gene families across ecological guilds.</title>
        <authorList>
            <consortium name="Lawrence Berkeley National Laboratory"/>
            <person name="Harder C.B."/>
            <person name="Miyauchi S."/>
            <person name="Viragh M."/>
            <person name="Kuo A."/>
            <person name="Thoen E."/>
            <person name="Andreopoulos B."/>
            <person name="Lu D."/>
            <person name="Skrede I."/>
            <person name="Drula E."/>
            <person name="Henrissat B."/>
            <person name="Morin E."/>
            <person name="Kohler A."/>
            <person name="Barry K."/>
            <person name="LaButti K."/>
            <person name="Morin E."/>
            <person name="Salamov A."/>
            <person name="Lipzen A."/>
            <person name="Mereny Z."/>
            <person name="Hegedus B."/>
            <person name="Baldrian P."/>
            <person name="Stursova M."/>
            <person name="Weitz H."/>
            <person name="Taylor A."/>
            <person name="Grigoriev I.V."/>
            <person name="Nagy L.G."/>
            <person name="Martin F."/>
            <person name="Kauserud H."/>
        </authorList>
    </citation>
    <scope>NUCLEOTIDE SEQUENCE</scope>
    <source>
        <strain evidence="1">CBHHK067</strain>
    </source>
</reference>
<name>A0AAD7GCI0_MYCRO</name>
<comment type="caution">
    <text evidence="1">The sequence shown here is derived from an EMBL/GenBank/DDBJ whole genome shotgun (WGS) entry which is preliminary data.</text>
</comment>
<proteinExistence type="predicted"/>
<dbReference type="Proteomes" id="UP001221757">
    <property type="component" value="Unassembled WGS sequence"/>
</dbReference>
<protein>
    <submittedName>
        <fullName evidence="1">Uncharacterized protein</fullName>
    </submittedName>
</protein>
<keyword evidence="2" id="KW-1185">Reference proteome</keyword>
<dbReference type="AlphaFoldDB" id="A0AAD7GCI0"/>
<accession>A0AAD7GCI0</accession>